<dbReference type="InterPro" id="IPR001594">
    <property type="entry name" value="Palmitoyltrfase_DHHC"/>
</dbReference>
<dbReference type="GO" id="GO:0005783">
    <property type="term" value="C:endoplasmic reticulum"/>
    <property type="evidence" value="ECO:0007669"/>
    <property type="project" value="TreeGrafter"/>
</dbReference>
<evidence type="ECO:0000256" key="8">
    <source>
        <dbReference type="SAM" id="MobiDB-lite"/>
    </source>
</evidence>
<evidence type="ECO:0000256" key="5">
    <source>
        <dbReference type="ARBA" id="ARBA00023136"/>
    </source>
</evidence>
<comment type="subcellular location">
    <subcellularLocation>
        <location evidence="1">Membrane</location>
        <topology evidence="1">Multi-pass membrane protein</topology>
    </subcellularLocation>
</comment>
<comment type="catalytic activity">
    <reaction evidence="7">
        <text>L-cysteinyl-[protein] + hexadecanoyl-CoA = S-hexadecanoyl-L-cysteinyl-[protein] + CoA</text>
        <dbReference type="Rhea" id="RHEA:36683"/>
        <dbReference type="Rhea" id="RHEA-COMP:10131"/>
        <dbReference type="Rhea" id="RHEA-COMP:11032"/>
        <dbReference type="ChEBI" id="CHEBI:29950"/>
        <dbReference type="ChEBI" id="CHEBI:57287"/>
        <dbReference type="ChEBI" id="CHEBI:57379"/>
        <dbReference type="ChEBI" id="CHEBI:74151"/>
        <dbReference type="EC" id="2.3.1.225"/>
    </reaction>
</comment>
<dbReference type="GO" id="GO:0019706">
    <property type="term" value="F:protein-cysteine S-palmitoyltransferase activity"/>
    <property type="evidence" value="ECO:0007669"/>
    <property type="project" value="UniProtKB-EC"/>
</dbReference>
<feature type="transmembrane region" description="Helical" evidence="7">
    <location>
        <begin position="104"/>
        <end position="129"/>
    </location>
</feature>
<evidence type="ECO:0000256" key="6">
    <source>
        <dbReference type="ARBA" id="ARBA00023315"/>
    </source>
</evidence>
<dbReference type="EC" id="2.3.1.225" evidence="7"/>
<feature type="transmembrane region" description="Helical" evidence="7">
    <location>
        <begin position="28"/>
        <end position="53"/>
    </location>
</feature>
<dbReference type="GO" id="GO:0016020">
    <property type="term" value="C:membrane"/>
    <property type="evidence" value="ECO:0007669"/>
    <property type="project" value="UniProtKB-SubCell"/>
</dbReference>
<evidence type="ECO:0000256" key="3">
    <source>
        <dbReference type="ARBA" id="ARBA00022692"/>
    </source>
</evidence>
<accession>A0A812DNL1</accession>
<feature type="domain" description="Palmitoyltransferase DHHC" evidence="9">
    <location>
        <begin position="180"/>
        <end position="326"/>
    </location>
</feature>
<keyword evidence="3 7" id="KW-0812">Transmembrane</keyword>
<dbReference type="EMBL" id="CAHIKZ030004123">
    <property type="protein sequence ID" value="CAE1307523.1"/>
    <property type="molecule type" value="Genomic_DNA"/>
</dbReference>
<dbReference type="GO" id="GO:0005794">
    <property type="term" value="C:Golgi apparatus"/>
    <property type="evidence" value="ECO:0007669"/>
    <property type="project" value="TreeGrafter"/>
</dbReference>
<comment type="domain">
    <text evidence="7">The DHHC domain is required for palmitoyltransferase activity.</text>
</comment>
<reference evidence="10" key="1">
    <citation type="submission" date="2021-01" db="EMBL/GenBank/DDBJ databases">
        <authorList>
            <person name="Li R."/>
            <person name="Bekaert M."/>
        </authorList>
    </citation>
    <scope>NUCLEOTIDE SEQUENCE</scope>
    <source>
        <strain evidence="10">Farmed</strain>
    </source>
</reference>
<dbReference type="PROSITE" id="PS50216">
    <property type="entry name" value="DHHC"/>
    <property type="match status" value="1"/>
</dbReference>
<comment type="similarity">
    <text evidence="7">Belongs to the DHHC palmitoyltransferase family.</text>
</comment>
<name>A0A812DNL1_ACAPH</name>
<feature type="transmembrane region" description="Helical" evidence="7">
    <location>
        <begin position="227"/>
        <end position="247"/>
    </location>
</feature>
<organism evidence="10 11">
    <name type="scientific">Acanthosepion pharaonis</name>
    <name type="common">Pharaoh cuttlefish</name>
    <name type="synonym">Sepia pharaonis</name>
    <dbReference type="NCBI Taxonomy" id="158019"/>
    <lineage>
        <taxon>Eukaryota</taxon>
        <taxon>Metazoa</taxon>
        <taxon>Spiralia</taxon>
        <taxon>Lophotrochozoa</taxon>
        <taxon>Mollusca</taxon>
        <taxon>Cephalopoda</taxon>
        <taxon>Coleoidea</taxon>
        <taxon>Decapodiformes</taxon>
        <taxon>Sepiida</taxon>
        <taxon>Sepiina</taxon>
        <taxon>Sepiidae</taxon>
        <taxon>Acanthosepion</taxon>
    </lineage>
</organism>
<sequence>MKSSNYSSPAPDLGPVHLNFFSYYGRMLFAMEFLTLLIGYLLVFSFFTVVCICGDHPSCINGPIGWVKRSLTKAFFCLIPKQIVDLGTRFVYYVYQQRNPTMQIVFGILVLSGHAIVVIDIFPILYGIFHDDNHVLVPMLLLFLNLFVFYKLCGADPGEITKDNHGVYSFIYPYDGAIYQKKTICKTCNFSKPARSKHCSVCNRCVHRFDHHCVWTNNCIGALNNHYFLAFLITLIMMCVNGFYMALRSIVSIAQYSGMVDALIMQANGKMTPVTLSALVQHLFMQFPRIIFLMASLSVLSLLMAGFTVYHLYLMFTNQTSNERYKIGSIKNSERCCRKENTEATQSKKPNKRKTLNTRPYNQGFLKNIAQVLFPKNYIEKHKKVSHR</sequence>
<keyword evidence="11" id="KW-1185">Reference proteome</keyword>
<dbReference type="Proteomes" id="UP000597762">
    <property type="component" value="Unassembled WGS sequence"/>
</dbReference>
<feature type="transmembrane region" description="Helical" evidence="7">
    <location>
        <begin position="135"/>
        <end position="153"/>
    </location>
</feature>
<keyword evidence="5 7" id="KW-0472">Membrane</keyword>
<dbReference type="GO" id="GO:0006612">
    <property type="term" value="P:protein targeting to membrane"/>
    <property type="evidence" value="ECO:0007669"/>
    <property type="project" value="TreeGrafter"/>
</dbReference>
<evidence type="ECO:0000313" key="10">
    <source>
        <dbReference type="EMBL" id="CAE1307523.1"/>
    </source>
</evidence>
<evidence type="ECO:0000259" key="9">
    <source>
        <dbReference type="Pfam" id="PF01529"/>
    </source>
</evidence>
<evidence type="ECO:0000256" key="4">
    <source>
        <dbReference type="ARBA" id="ARBA00022989"/>
    </source>
</evidence>
<dbReference type="InterPro" id="IPR039859">
    <property type="entry name" value="PFA4/ZDH16/20/ERF2-like"/>
</dbReference>
<dbReference type="AlphaFoldDB" id="A0A812DNL1"/>
<evidence type="ECO:0000256" key="7">
    <source>
        <dbReference type="RuleBase" id="RU079119"/>
    </source>
</evidence>
<evidence type="ECO:0000256" key="2">
    <source>
        <dbReference type="ARBA" id="ARBA00022679"/>
    </source>
</evidence>
<dbReference type="OrthoDB" id="331948at2759"/>
<dbReference type="Pfam" id="PF01529">
    <property type="entry name" value="DHHC"/>
    <property type="match status" value="1"/>
</dbReference>
<keyword evidence="4 7" id="KW-1133">Transmembrane helix</keyword>
<keyword evidence="2 7" id="KW-0808">Transferase</keyword>
<gene>
    <name evidence="10" type="ORF">SPHA_59549</name>
</gene>
<evidence type="ECO:0000313" key="11">
    <source>
        <dbReference type="Proteomes" id="UP000597762"/>
    </source>
</evidence>
<evidence type="ECO:0000256" key="1">
    <source>
        <dbReference type="ARBA" id="ARBA00004141"/>
    </source>
</evidence>
<feature type="region of interest" description="Disordered" evidence="8">
    <location>
        <begin position="338"/>
        <end position="359"/>
    </location>
</feature>
<dbReference type="PANTHER" id="PTHR22883:SF488">
    <property type="entry name" value="PALMITOYLTRANSFERASE"/>
    <property type="match status" value="1"/>
</dbReference>
<comment type="caution">
    <text evidence="10">The sequence shown here is derived from an EMBL/GenBank/DDBJ whole genome shotgun (WGS) entry which is preliminary data.</text>
</comment>
<keyword evidence="6 7" id="KW-0012">Acyltransferase</keyword>
<proteinExistence type="inferred from homology"/>
<protein>
    <recommendedName>
        <fullName evidence="7">Palmitoyltransferase</fullName>
        <ecNumber evidence="7">2.3.1.225</ecNumber>
    </recommendedName>
</protein>
<dbReference type="PANTHER" id="PTHR22883">
    <property type="entry name" value="ZINC FINGER DHHC DOMAIN CONTAINING PROTEIN"/>
    <property type="match status" value="1"/>
</dbReference>
<feature type="transmembrane region" description="Helical" evidence="7">
    <location>
        <begin position="290"/>
        <end position="316"/>
    </location>
</feature>